<feature type="region of interest" description="Disordered" evidence="1">
    <location>
        <begin position="20"/>
        <end position="39"/>
    </location>
</feature>
<accession>A0A6V7XCS1</accession>
<gene>
    <name evidence="2" type="ORF">MENT_LOCUS50348</name>
</gene>
<evidence type="ECO:0000256" key="1">
    <source>
        <dbReference type="SAM" id="MobiDB-lite"/>
    </source>
</evidence>
<comment type="caution">
    <text evidence="2">The sequence shown here is derived from an EMBL/GenBank/DDBJ whole genome shotgun (WGS) entry which is preliminary data.</text>
</comment>
<protein>
    <submittedName>
        <fullName evidence="2">Uncharacterized protein</fullName>
    </submittedName>
</protein>
<evidence type="ECO:0000313" key="2">
    <source>
        <dbReference type="EMBL" id="CAD2197129.1"/>
    </source>
</evidence>
<proteinExistence type="predicted"/>
<evidence type="ECO:0000313" key="3">
    <source>
        <dbReference type="Proteomes" id="UP000580250"/>
    </source>
</evidence>
<dbReference type="AlphaFoldDB" id="A0A6V7XCS1"/>
<name>A0A6V7XCS1_MELEN</name>
<dbReference type="EMBL" id="CAJEWN010001397">
    <property type="protein sequence ID" value="CAD2197129.1"/>
    <property type="molecule type" value="Genomic_DNA"/>
</dbReference>
<dbReference type="Proteomes" id="UP000580250">
    <property type="component" value="Unassembled WGS sequence"/>
</dbReference>
<organism evidence="2 3">
    <name type="scientific">Meloidogyne enterolobii</name>
    <name type="common">Root-knot nematode worm</name>
    <name type="synonym">Meloidogyne mayaguensis</name>
    <dbReference type="NCBI Taxonomy" id="390850"/>
    <lineage>
        <taxon>Eukaryota</taxon>
        <taxon>Metazoa</taxon>
        <taxon>Ecdysozoa</taxon>
        <taxon>Nematoda</taxon>
        <taxon>Chromadorea</taxon>
        <taxon>Rhabditida</taxon>
        <taxon>Tylenchina</taxon>
        <taxon>Tylenchomorpha</taxon>
        <taxon>Tylenchoidea</taxon>
        <taxon>Meloidogynidae</taxon>
        <taxon>Meloidogyninae</taxon>
        <taxon>Meloidogyne</taxon>
    </lineage>
</organism>
<reference evidence="2 3" key="1">
    <citation type="submission" date="2020-08" db="EMBL/GenBank/DDBJ databases">
        <authorList>
            <person name="Koutsovoulos G."/>
            <person name="Danchin GJ E."/>
        </authorList>
    </citation>
    <scope>NUCLEOTIDE SEQUENCE [LARGE SCALE GENOMIC DNA]</scope>
</reference>
<sequence length="62" mass="7238">MNPNLLQTIMQMRNLQKQTKLEENCAESSSTCKTENDEKEEINEENLLTNDNNLEELIKIII</sequence>